<dbReference type="InterPro" id="IPR012337">
    <property type="entry name" value="RNaseH-like_sf"/>
</dbReference>
<dbReference type="PANTHER" id="PTHR45913">
    <property type="entry name" value="EPM2A-INTERACTING PROTEIN 1"/>
    <property type="match status" value="1"/>
</dbReference>
<dbReference type="EMBL" id="JAINUF010000001">
    <property type="protein sequence ID" value="KAJ8381126.1"/>
    <property type="molecule type" value="Genomic_DNA"/>
</dbReference>
<evidence type="ECO:0000313" key="3">
    <source>
        <dbReference type="Proteomes" id="UP001152622"/>
    </source>
</evidence>
<dbReference type="PROSITE" id="PS50090">
    <property type="entry name" value="MYB_LIKE"/>
    <property type="match status" value="1"/>
</dbReference>
<gene>
    <name evidence="2" type="ORF">SKAU_G00019040</name>
</gene>
<comment type="caution">
    <text evidence="2">The sequence shown here is derived from an EMBL/GenBank/DDBJ whole genome shotgun (WGS) entry which is preliminary data.</text>
</comment>
<keyword evidence="3" id="KW-1185">Reference proteome</keyword>
<protein>
    <recommendedName>
        <fullName evidence="1">Myb-like domain-containing protein</fullName>
    </recommendedName>
</protein>
<accession>A0A9Q1GCR4</accession>
<dbReference type="InterPro" id="IPR001005">
    <property type="entry name" value="SANT/Myb"/>
</dbReference>
<dbReference type="Pfam" id="PF13873">
    <property type="entry name" value="Myb_DNA-bind_5"/>
    <property type="match status" value="1"/>
</dbReference>
<dbReference type="SUPFAM" id="SSF53098">
    <property type="entry name" value="Ribonuclease H-like"/>
    <property type="match status" value="1"/>
</dbReference>
<dbReference type="Proteomes" id="UP001152622">
    <property type="component" value="Chromosome 1"/>
</dbReference>
<dbReference type="AlphaFoldDB" id="A0A9Q1GCR4"/>
<dbReference type="InterPro" id="IPR028002">
    <property type="entry name" value="Myb_DNA-bind_5"/>
</dbReference>
<feature type="domain" description="Myb-like" evidence="1">
    <location>
        <begin position="173"/>
        <end position="237"/>
    </location>
</feature>
<dbReference type="OrthoDB" id="8865791at2759"/>
<organism evidence="2 3">
    <name type="scientific">Synaphobranchus kaupii</name>
    <name type="common">Kaup's arrowtooth eel</name>
    <dbReference type="NCBI Taxonomy" id="118154"/>
    <lineage>
        <taxon>Eukaryota</taxon>
        <taxon>Metazoa</taxon>
        <taxon>Chordata</taxon>
        <taxon>Craniata</taxon>
        <taxon>Vertebrata</taxon>
        <taxon>Euteleostomi</taxon>
        <taxon>Actinopterygii</taxon>
        <taxon>Neopterygii</taxon>
        <taxon>Teleostei</taxon>
        <taxon>Anguilliformes</taxon>
        <taxon>Synaphobranchidae</taxon>
        <taxon>Synaphobranchus</taxon>
    </lineage>
</organism>
<dbReference type="Gene3D" id="1.10.10.60">
    <property type="entry name" value="Homeodomain-like"/>
    <property type="match status" value="1"/>
</dbReference>
<reference evidence="2" key="1">
    <citation type="journal article" date="2023" name="Science">
        <title>Genome structures resolve the early diversification of teleost fishes.</title>
        <authorList>
            <person name="Parey E."/>
            <person name="Louis A."/>
            <person name="Montfort J."/>
            <person name="Bouchez O."/>
            <person name="Roques C."/>
            <person name="Iampietro C."/>
            <person name="Lluch J."/>
            <person name="Castinel A."/>
            <person name="Donnadieu C."/>
            <person name="Desvignes T."/>
            <person name="Floi Bucao C."/>
            <person name="Jouanno E."/>
            <person name="Wen M."/>
            <person name="Mejri S."/>
            <person name="Dirks R."/>
            <person name="Jansen H."/>
            <person name="Henkel C."/>
            <person name="Chen W.J."/>
            <person name="Zahm M."/>
            <person name="Cabau C."/>
            <person name="Klopp C."/>
            <person name="Thompson A.W."/>
            <person name="Robinson-Rechavi M."/>
            <person name="Braasch I."/>
            <person name="Lecointre G."/>
            <person name="Bobe J."/>
            <person name="Postlethwait J.H."/>
            <person name="Berthelot C."/>
            <person name="Roest Crollius H."/>
            <person name="Guiguen Y."/>
        </authorList>
    </citation>
    <scope>NUCLEOTIDE SEQUENCE</scope>
    <source>
        <strain evidence="2">WJC10195</strain>
    </source>
</reference>
<evidence type="ECO:0000313" key="2">
    <source>
        <dbReference type="EMBL" id="KAJ8381126.1"/>
    </source>
</evidence>
<sequence length="260" mass="29569">MRRVEALASDVFETLLDKLRKAEVMSLAVDESTDNSDVAQLCLYVRFFDGECFREELLGLIPLEGHTTGEILFTKIASFFEDNKLDLARVNMLVTDGAPSMAGRQQGLAARIKAVAPQLRSVHCLIHQSLLCAKLSGLVGHRCGQEGLARVPKKLPAVFSQRLFRLSKMDVKRKPNWTVEETVMLVEVEAKKEIIKGKFTSRHKKEVWKQIADSINASFSSTIRSPDECEKKWYNVLSKERQEISAFKKGNIWHWWRSCT</sequence>
<dbReference type="CDD" id="cd00167">
    <property type="entry name" value="SANT"/>
    <property type="match status" value="1"/>
</dbReference>
<dbReference type="SMART" id="SM00717">
    <property type="entry name" value="SANT"/>
    <property type="match status" value="1"/>
</dbReference>
<dbReference type="PANTHER" id="PTHR45913:SF5">
    <property type="entry name" value="GENERAL TRANSCRIPTION FACTOR II-I REPEAT DOMAIN-CONTAINING PROTEIN 2A-LIKE PROTEIN"/>
    <property type="match status" value="1"/>
</dbReference>
<proteinExistence type="predicted"/>
<evidence type="ECO:0000259" key="1">
    <source>
        <dbReference type="PROSITE" id="PS50090"/>
    </source>
</evidence>
<name>A0A9Q1GCR4_SYNKA</name>